<protein>
    <submittedName>
        <fullName evidence="3">Polymer-forming cytoskeletal protein</fullName>
    </submittedName>
</protein>
<dbReference type="Pfam" id="PF04519">
    <property type="entry name" value="Bactofilin"/>
    <property type="match status" value="1"/>
</dbReference>
<dbReference type="EMBL" id="JASBAO010000001">
    <property type="protein sequence ID" value="MDI2090978.1"/>
    <property type="molecule type" value="Genomic_DNA"/>
</dbReference>
<dbReference type="InterPro" id="IPR007607">
    <property type="entry name" value="BacA/B"/>
</dbReference>
<feature type="region of interest" description="Disordered" evidence="2">
    <location>
        <begin position="146"/>
        <end position="183"/>
    </location>
</feature>
<evidence type="ECO:0000256" key="2">
    <source>
        <dbReference type="SAM" id="MobiDB-lite"/>
    </source>
</evidence>
<feature type="compositionally biased region" description="Polar residues" evidence="2">
    <location>
        <begin position="167"/>
        <end position="183"/>
    </location>
</feature>
<dbReference type="Proteomes" id="UP001431634">
    <property type="component" value="Unassembled WGS sequence"/>
</dbReference>
<feature type="compositionally biased region" description="Low complexity" evidence="2">
    <location>
        <begin position="150"/>
        <end position="162"/>
    </location>
</feature>
<gene>
    <name evidence="3" type="ORF">QJV27_06260</name>
</gene>
<dbReference type="RefSeq" id="WP_281448092.1">
    <property type="nucleotide sequence ID" value="NZ_JASBAO010000001.1"/>
</dbReference>
<accession>A0ABT6Q1X4</accession>
<reference evidence="3" key="1">
    <citation type="submission" date="2023-05" db="EMBL/GenBank/DDBJ databases">
        <title>Whole genome sequence of Commensalibacter sp.</title>
        <authorList>
            <person name="Charoenyingcharoen P."/>
            <person name="Yukphan P."/>
        </authorList>
    </citation>
    <scope>NUCLEOTIDE SEQUENCE</scope>
    <source>
        <strain evidence="3">TBRC 16381</strain>
    </source>
</reference>
<comment type="caution">
    <text evidence="3">The sequence shown here is derived from an EMBL/GenBank/DDBJ whole genome shotgun (WGS) entry which is preliminary data.</text>
</comment>
<comment type="similarity">
    <text evidence="1">Belongs to the bactofilin family.</text>
</comment>
<evidence type="ECO:0000256" key="1">
    <source>
        <dbReference type="ARBA" id="ARBA00044755"/>
    </source>
</evidence>
<proteinExistence type="inferred from homology"/>
<evidence type="ECO:0000313" key="4">
    <source>
        <dbReference type="Proteomes" id="UP001431634"/>
    </source>
</evidence>
<keyword evidence="4" id="KW-1185">Reference proteome</keyword>
<dbReference type="PANTHER" id="PTHR35024:SF4">
    <property type="entry name" value="POLYMER-FORMING CYTOSKELETAL PROTEIN"/>
    <property type="match status" value="1"/>
</dbReference>
<organism evidence="3 4">
    <name type="scientific">Commensalibacter oyaizuii</name>
    <dbReference type="NCBI Taxonomy" id="3043873"/>
    <lineage>
        <taxon>Bacteria</taxon>
        <taxon>Pseudomonadati</taxon>
        <taxon>Pseudomonadota</taxon>
        <taxon>Alphaproteobacteria</taxon>
        <taxon>Acetobacterales</taxon>
        <taxon>Acetobacteraceae</taxon>
    </lineage>
</organism>
<evidence type="ECO:0000313" key="3">
    <source>
        <dbReference type="EMBL" id="MDI2090978.1"/>
    </source>
</evidence>
<name>A0ABT6Q1X4_9PROT</name>
<dbReference type="PANTHER" id="PTHR35024">
    <property type="entry name" value="HYPOTHETICAL CYTOSOLIC PROTEIN"/>
    <property type="match status" value="1"/>
</dbReference>
<sequence>MSNNLPPVLEKKLINRNTLLTNSDRSLNMSNSTHHDTAAHRRTLVVSSGIKIQGTLEDIETLVVEGVVETSMIKTKKLLIQRNGTFRGEVDSQDVEITGILEGNIVAQGNLTVTATGRLLGKAKCRRLKVEDGGQITGQIEMITADKLKQPTTPSEPSQPTTEKSDTSLADTLLNTSDTSETL</sequence>